<gene>
    <name evidence="2" type="ORF">OCU04_007911</name>
</gene>
<dbReference type="Pfam" id="PF00067">
    <property type="entry name" value="p450"/>
    <property type="match status" value="1"/>
</dbReference>
<evidence type="ECO:0000313" key="2">
    <source>
        <dbReference type="EMBL" id="KAJ8064075.1"/>
    </source>
</evidence>
<dbReference type="GO" id="GO:0005506">
    <property type="term" value="F:iron ion binding"/>
    <property type="evidence" value="ECO:0007669"/>
    <property type="project" value="InterPro"/>
</dbReference>
<accession>A0A9X0AJY8</accession>
<protein>
    <recommendedName>
        <fullName evidence="4">Cytochrome P450</fullName>
    </recommendedName>
</protein>
<sequence length="164" mass="18370">MSPNCCKAATCQERASIIDGLPPYAHGVYVGDQIRQRYPHLDSAFYLDNWPLAAPILVVLKPDMMYQLTQANQIPKDKGIRAFPKPLTGESDLVTLEGDTWKYWRAIFNPGFSAGHVSTLVPGMIEEIKIFKRLLRKHAKDGQMISLEEASLNLTIDIIGRVAM</sequence>
<dbReference type="SUPFAM" id="SSF48264">
    <property type="entry name" value="Cytochrome P450"/>
    <property type="match status" value="1"/>
</dbReference>
<dbReference type="GO" id="GO:0004497">
    <property type="term" value="F:monooxygenase activity"/>
    <property type="evidence" value="ECO:0007669"/>
    <property type="project" value="InterPro"/>
</dbReference>
<dbReference type="AlphaFoldDB" id="A0A9X0AJY8"/>
<dbReference type="Proteomes" id="UP001152300">
    <property type="component" value="Unassembled WGS sequence"/>
</dbReference>
<dbReference type="GO" id="GO:0016705">
    <property type="term" value="F:oxidoreductase activity, acting on paired donors, with incorporation or reduction of molecular oxygen"/>
    <property type="evidence" value="ECO:0007669"/>
    <property type="project" value="InterPro"/>
</dbReference>
<dbReference type="InterPro" id="IPR036396">
    <property type="entry name" value="Cyt_P450_sf"/>
</dbReference>
<dbReference type="OrthoDB" id="10029320at2759"/>
<evidence type="ECO:0000313" key="3">
    <source>
        <dbReference type="Proteomes" id="UP001152300"/>
    </source>
</evidence>
<evidence type="ECO:0008006" key="4">
    <source>
        <dbReference type="Google" id="ProtNLM"/>
    </source>
</evidence>
<dbReference type="GO" id="GO:0020037">
    <property type="term" value="F:heme binding"/>
    <property type="evidence" value="ECO:0007669"/>
    <property type="project" value="InterPro"/>
</dbReference>
<keyword evidence="1" id="KW-0843">Virulence</keyword>
<organism evidence="2 3">
    <name type="scientific">Sclerotinia nivalis</name>
    <dbReference type="NCBI Taxonomy" id="352851"/>
    <lineage>
        <taxon>Eukaryota</taxon>
        <taxon>Fungi</taxon>
        <taxon>Dikarya</taxon>
        <taxon>Ascomycota</taxon>
        <taxon>Pezizomycotina</taxon>
        <taxon>Leotiomycetes</taxon>
        <taxon>Helotiales</taxon>
        <taxon>Sclerotiniaceae</taxon>
        <taxon>Sclerotinia</taxon>
    </lineage>
</organism>
<comment type="caution">
    <text evidence="2">The sequence shown here is derived from an EMBL/GenBank/DDBJ whole genome shotgun (WGS) entry which is preliminary data.</text>
</comment>
<dbReference type="EMBL" id="JAPEIS010000008">
    <property type="protein sequence ID" value="KAJ8064075.1"/>
    <property type="molecule type" value="Genomic_DNA"/>
</dbReference>
<evidence type="ECO:0000256" key="1">
    <source>
        <dbReference type="ARBA" id="ARBA00023026"/>
    </source>
</evidence>
<keyword evidence="3" id="KW-1185">Reference proteome</keyword>
<proteinExistence type="predicted"/>
<reference evidence="2" key="1">
    <citation type="submission" date="2022-11" db="EMBL/GenBank/DDBJ databases">
        <title>Genome Resource of Sclerotinia nivalis Strain SnTB1, a Plant Pathogen Isolated from American Ginseng.</title>
        <authorList>
            <person name="Fan S."/>
        </authorList>
    </citation>
    <scope>NUCLEOTIDE SEQUENCE</scope>
    <source>
        <strain evidence="2">SnTB1</strain>
    </source>
</reference>
<dbReference type="Gene3D" id="1.10.630.10">
    <property type="entry name" value="Cytochrome P450"/>
    <property type="match status" value="1"/>
</dbReference>
<name>A0A9X0AJY8_9HELO</name>
<dbReference type="InterPro" id="IPR001128">
    <property type="entry name" value="Cyt_P450"/>
</dbReference>